<accession>A0A413M8C3</accession>
<feature type="transmembrane region" description="Helical" evidence="1">
    <location>
        <begin position="77"/>
        <end position="95"/>
    </location>
</feature>
<feature type="transmembrane region" description="Helical" evidence="1">
    <location>
        <begin position="49"/>
        <end position="71"/>
    </location>
</feature>
<proteinExistence type="predicted"/>
<protein>
    <submittedName>
        <fullName evidence="2">Uncharacterized protein</fullName>
    </submittedName>
</protein>
<evidence type="ECO:0000256" key="1">
    <source>
        <dbReference type="SAM" id="Phobius"/>
    </source>
</evidence>
<keyword evidence="1" id="KW-1133">Transmembrane helix</keyword>
<sequence>MGDLELVGATLLTKPGNKGTHAIWPMMVMCFFSVMALFRIFLYAFSVSVNYPVLAAVGAAICVWFTFIFEYRLWPDIAFSSFFLASCCGALAFCLRRRLLRRACYIPLIVLPVR</sequence>
<evidence type="ECO:0000313" key="3">
    <source>
        <dbReference type="EMBL" id="RGZ75336.1"/>
    </source>
</evidence>
<dbReference type="Proteomes" id="UP000283431">
    <property type="component" value="Unassembled WGS sequence"/>
</dbReference>
<evidence type="ECO:0000313" key="2">
    <source>
        <dbReference type="EMBL" id="RGZ17629.1"/>
    </source>
</evidence>
<dbReference type="EMBL" id="QSDV01000016">
    <property type="protein sequence ID" value="RGZ17629.1"/>
    <property type="molecule type" value="Genomic_DNA"/>
</dbReference>
<keyword evidence="1" id="KW-0472">Membrane</keyword>
<gene>
    <name evidence="3" type="ORF">DW975_07295</name>
    <name evidence="2" type="ORF">DXA03_09575</name>
</gene>
<dbReference type="EMBL" id="QSEN01000010">
    <property type="protein sequence ID" value="RGZ75336.1"/>
    <property type="molecule type" value="Genomic_DNA"/>
</dbReference>
<name>A0A413M8C3_9FIRM</name>
<reference evidence="4 5" key="1">
    <citation type="submission" date="2018-08" db="EMBL/GenBank/DDBJ databases">
        <title>A genome reference for cultivated species of the human gut microbiota.</title>
        <authorList>
            <person name="Zou Y."/>
            <person name="Xue W."/>
            <person name="Luo G."/>
        </authorList>
    </citation>
    <scope>NUCLEOTIDE SEQUENCE [LARGE SCALE GENOMIC DNA]</scope>
    <source>
        <strain evidence="3 4">AM48-7</strain>
        <strain evidence="2 5">AM54-25XD</strain>
    </source>
</reference>
<evidence type="ECO:0000313" key="4">
    <source>
        <dbReference type="Proteomes" id="UP000283431"/>
    </source>
</evidence>
<keyword evidence="1" id="KW-0812">Transmembrane</keyword>
<dbReference type="AlphaFoldDB" id="A0A413M8C3"/>
<organism evidence="2 5">
    <name type="scientific">Agathobacter rectalis</name>
    <dbReference type="NCBI Taxonomy" id="39491"/>
    <lineage>
        <taxon>Bacteria</taxon>
        <taxon>Bacillati</taxon>
        <taxon>Bacillota</taxon>
        <taxon>Clostridia</taxon>
        <taxon>Lachnospirales</taxon>
        <taxon>Lachnospiraceae</taxon>
        <taxon>Agathobacter</taxon>
    </lineage>
</organism>
<feature type="transmembrane region" description="Helical" evidence="1">
    <location>
        <begin position="22"/>
        <end position="42"/>
    </location>
</feature>
<comment type="caution">
    <text evidence="2">The sequence shown here is derived from an EMBL/GenBank/DDBJ whole genome shotgun (WGS) entry which is preliminary data.</text>
</comment>
<evidence type="ECO:0000313" key="5">
    <source>
        <dbReference type="Proteomes" id="UP000285209"/>
    </source>
</evidence>
<dbReference type="Proteomes" id="UP000285209">
    <property type="component" value="Unassembled WGS sequence"/>
</dbReference>